<comment type="caution">
    <text evidence="5">The sequence shown here is derived from an EMBL/GenBank/DDBJ whole genome shotgun (WGS) entry which is preliminary data.</text>
</comment>
<evidence type="ECO:0000313" key="5">
    <source>
        <dbReference type="EMBL" id="KAE8980287.1"/>
    </source>
</evidence>
<evidence type="ECO:0000256" key="2">
    <source>
        <dbReference type="ARBA" id="ARBA00009520"/>
    </source>
</evidence>
<dbReference type="Pfam" id="PF05630">
    <property type="entry name" value="NPP1"/>
    <property type="match status" value="1"/>
</dbReference>
<name>A0A6A3IE15_9STRA</name>
<dbReference type="PANTHER" id="PTHR33657:SF8">
    <property type="entry name" value="DOMAIN PROTEIN, PUTATIVE (AFU_ORTHOLOGUE AFUA_5G00600)-RELATED"/>
    <property type="match status" value="1"/>
</dbReference>
<dbReference type="OrthoDB" id="103104at2759"/>
<gene>
    <name evidence="5" type="ORF">PR002_g24172</name>
</gene>
<proteinExistence type="inferred from homology"/>
<comment type="subcellular location">
    <subcellularLocation>
        <location evidence="1">Secreted</location>
    </subcellularLocation>
</comment>
<accession>A0A6A3IE15</accession>
<evidence type="ECO:0000256" key="3">
    <source>
        <dbReference type="ARBA" id="ARBA00022525"/>
    </source>
</evidence>
<reference evidence="5 6" key="1">
    <citation type="submission" date="2018-09" db="EMBL/GenBank/DDBJ databases">
        <title>Genomic investigation of the strawberry pathogen Phytophthora fragariae indicates pathogenicity is determined by transcriptional variation in three key races.</title>
        <authorList>
            <person name="Adams T.M."/>
            <person name="Armitage A.D."/>
            <person name="Sobczyk M.K."/>
            <person name="Bates H.J."/>
            <person name="Dunwell J.M."/>
            <person name="Nellist C.F."/>
            <person name="Harrison R.J."/>
        </authorList>
    </citation>
    <scope>NUCLEOTIDE SEQUENCE [LARGE SCALE GENOMIC DNA]</scope>
    <source>
        <strain evidence="5 6">SCRP324</strain>
    </source>
</reference>
<dbReference type="AlphaFoldDB" id="A0A6A3IE15"/>
<dbReference type="EMBL" id="QXFU01002908">
    <property type="protein sequence ID" value="KAE8980287.1"/>
    <property type="molecule type" value="Genomic_DNA"/>
</dbReference>
<comment type="similarity">
    <text evidence="2">Belongs to the Necrosis inducing protein (NPP1) family.</text>
</comment>
<dbReference type="Proteomes" id="UP000435112">
    <property type="component" value="Unassembled WGS sequence"/>
</dbReference>
<dbReference type="PANTHER" id="PTHR33657">
    <property type="entry name" value="DOMAIN PROTEIN, PUTATIVE (AFU_ORTHOLOGUE AFUA_5G00600)-RELATED"/>
    <property type="match status" value="1"/>
</dbReference>
<evidence type="ECO:0000256" key="1">
    <source>
        <dbReference type="ARBA" id="ARBA00004613"/>
    </source>
</evidence>
<dbReference type="GO" id="GO:0005576">
    <property type="term" value="C:extracellular region"/>
    <property type="evidence" value="ECO:0007669"/>
    <property type="project" value="UniProtKB-SubCell"/>
</dbReference>
<dbReference type="InterPro" id="IPR008701">
    <property type="entry name" value="NPP1"/>
</dbReference>
<organism evidence="5 6">
    <name type="scientific">Phytophthora rubi</name>
    <dbReference type="NCBI Taxonomy" id="129364"/>
    <lineage>
        <taxon>Eukaryota</taxon>
        <taxon>Sar</taxon>
        <taxon>Stramenopiles</taxon>
        <taxon>Oomycota</taxon>
        <taxon>Peronosporomycetes</taxon>
        <taxon>Peronosporales</taxon>
        <taxon>Peronosporaceae</taxon>
        <taxon>Phytophthora</taxon>
    </lineage>
</organism>
<protein>
    <submittedName>
        <fullName evidence="5">Uncharacterized protein</fullName>
    </submittedName>
</protein>
<keyword evidence="3" id="KW-0964">Secreted</keyword>
<sequence>MSAGVGFDKATPPDSKYVINGTTVKFESYKSFWGSKLGLQTTTKEGETQDLITWEQLTEEARIGLSDADFDVDWSMRKVVMPLADDVFEEKLKNAYPF</sequence>
<keyword evidence="4" id="KW-0843">Virulence</keyword>
<evidence type="ECO:0000256" key="4">
    <source>
        <dbReference type="ARBA" id="ARBA00023026"/>
    </source>
</evidence>
<evidence type="ECO:0000313" key="6">
    <source>
        <dbReference type="Proteomes" id="UP000435112"/>
    </source>
</evidence>